<dbReference type="Proteomes" id="UP001604002">
    <property type="component" value="Unassembled WGS sequence"/>
</dbReference>
<comment type="caution">
    <text evidence="3">The sequence shown here is derived from an EMBL/GenBank/DDBJ whole genome shotgun (WGS) entry which is preliminary data.</text>
</comment>
<dbReference type="Gene3D" id="3.40.50.2000">
    <property type="entry name" value="Glycogen Phosphorylase B"/>
    <property type="match status" value="2"/>
</dbReference>
<feature type="domain" description="Glycosyltransferase subfamily 4-like N-terminal" evidence="2">
    <location>
        <begin position="19"/>
        <end position="195"/>
    </location>
</feature>
<evidence type="ECO:0000313" key="3">
    <source>
        <dbReference type="EMBL" id="MFG1371565.1"/>
    </source>
</evidence>
<dbReference type="EMBL" id="JBAFVH010000002">
    <property type="protein sequence ID" value="MFG1371565.1"/>
    <property type="molecule type" value="Genomic_DNA"/>
</dbReference>
<reference evidence="3 4" key="1">
    <citation type="submission" date="2024-02" db="EMBL/GenBank/DDBJ databases">
        <title>Expansion and revision of Xanthobacter and proposal of Roseixanthobacter gen. nov.</title>
        <authorList>
            <person name="Soltysiak M.P.M."/>
            <person name="Jalihal A."/>
            <person name="Ory A."/>
            <person name="Chrisophersen C."/>
            <person name="Lee A.D."/>
            <person name="Boulton J."/>
            <person name="Springer M."/>
        </authorList>
    </citation>
    <scope>NUCLEOTIDE SEQUENCE [LARGE SCALE GENOMIC DNA]</scope>
    <source>
        <strain evidence="3 4">23A</strain>
    </source>
</reference>
<name>A0ABW6ZS75_9HYPH</name>
<dbReference type="CDD" id="cd03823">
    <property type="entry name" value="GT4_ExpE7-like"/>
    <property type="match status" value="1"/>
</dbReference>
<dbReference type="PANTHER" id="PTHR45947">
    <property type="entry name" value="SULFOQUINOVOSYL TRANSFERASE SQD2"/>
    <property type="match status" value="1"/>
</dbReference>
<accession>A0ABW6ZS75</accession>
<dbReference type="Pfam" id="PF13439">
    <property type="entry name" value="Glyco_transf_4"/>
    <property type="match status" value="1"/>
</dbReference>
<dbReference type="Pfam" id="PF00534">
    <property type="entry name" value="Glycos_transf_1"/>
    <property type="match status" value="1"/>
</dbReference>
<evidence type="ECO:0000313" key="4">
    <source>
        <dbReference type="Proteomes" id="UP001604002"/>
    </source>
</evidence>
<dbReference type="InterPro" id="IPR028098">
    <property type="entry name" value="Glyco_trans_4-like_N"/>
</dbReference>
<dbReference type="InterPro" id="IPR001296">
    <property type="entry name" value="Glyco_trans_1"/>
</dbReference>
<dbReference type="RefSeq" id="WP_393991541.1">
    <property type="nucleotide sequence ID" value="NZ_JBAFVH010000002.1"/>
</dbReference>
<proteinExistence type="predicted"/>
<gene>
    <name evidence="3" type="ORF">V5F32_05265</name>
</gene>
<organism evidence="3 4">
    <name type="scientific">Xanthobacter oligotrophicus</name>
    <dbReference type="NCBI Taxonomy" id="2607286"/>
    <lineage>
        <taxon>Bacteria</taxon>
        <taxon>Pseudomonadati</taxon>
        <taxon>Pseudomonadota</taxon>
        <taxon>Alphaproteobacteria</taxon>
        <taxon>Hyphomicrobiales</taxon>
        <taxon>Xanthobacteraceae</taxon>
        <taxon>Xanthobacter</taxon>
    </lineage>
</organism>
<dbReference type="PANTHER" id="PTHR45947:SF13">
    <property type="entry name" value="TRANSFERASE"/>
    <property type="match status" value="1"/>
</dbReference>
<sequence length="397" mass="43115">MRIALFNALYPTPLQPKIFGGAEVLVRQIAEHLVAQGDEVVVVRLSLDGRRQTEEANGVRVEFVPIRNLFTPFGPRHSALAHLAWHVIDDWFVAAGEIGGILDGFRPQIVHSHTLNGLNAHIWQLARDRGVPVVHTLHDYYLVCPRCSRFKGETSCAGTCGSCAALTIRRRQRTGLVNAVVGVSQRTLDIHVNEGLFVDAARHVIRNVPNPDIAFVPLDLPGRPLRVGYLGRFSPEKGVRLLAEAAGRLPSGTVKLVLAGNVSQDERAALAALAPQTELDFVGFVAPKDFYAQVDVAAVPSIWEEPGALVLLDALAAGRPVLATAYGGLPEMFEDGLTGWTVAPDAESLAGAIRRLVDTPMLVLEAHKRLEARRFRTLGDVVASYSQIYRGLARVPA</sequence>
<keyword evidence="4" id="KW-1185">Reference proteome</keyword>
<evidence type="ECO:0000259" key="2">
    <source>
        <dbReference type="Pfam" id="PF13439"/>
    </source>
</evidence>
<dbReference type="SUPFAM" id="SSF53756">
    <property type="entry name" value="UDP-Glycosyltransferase/glycogen phosphorylase"/>
    <property type="match status" value="1"/>
</dbReference>
<feature type="domain" description="Glycosyl transferase family 1" evidence="1">
    <location>
        <begin position="219"/>
        <end position="366"/>
    </location>
</feature>
<protein>
    <submittedName>
        <fullName evidence="3">Glycosyltransferase family 4 protein</fullName>
    </submittedName>
</protein>
<dbReference type="InterPro" id="IPR050194">
    <property type="entry name" value="Glycosyltransferase_grp1"/>
</dbReference>
<evidence type="ECO:0000259" key="1">
    <source>
        <dbReference type="Pfam" id="PF00534"/>
    </source>
</evidence>